<feature type="transmembrane region" description="Helical" evidence="1">
    <location>
        <begin position="46"/>
        <end position="65"/>
    </location>
</feature>
<organism evidence="3 4">
    <name type="scientific">Rubrobacter xylanophilus (strain DSM 9941 / JCM 11954 / NBRC 16129 / PRD-1)</name>
    <dbReference type="NCBI Taxonomy" id="266117"/>
    <lineage>
        <taxon>Bacteria</taxon>
        <taxon>Bacillati</taxon>
        <taxon>Actinomycetota</taxon>
        <taxon>Rubrobacteria</taxon>
        <taxon>Rubrobacterales</taxon>
        <taxon>Rubrobacteraceae</taxon>
        <taxon>Rubrobacter</taxon>
    </lineage>
</organism>
<dbReference type="InterPro" id="IPR058058">
    <property type="entry name" value="CBU_0592-like"/>
</dbReference>
<dbReference type="STRING" id="266117.Rxyl_2768"/>
<evidence type="ECO:0000313" key="3">
    <source>
        <dbReference type="EMBL" id="ABG05682.1"/>
    </source>
</evidence>
<keyword evidence="1" id="KW-1133">Transmembrane helix</keyword>
<feature type="domain" description="CBU-0592-like" evidence="2">
    <location>
        <begin position="19"/>
        <end position="92"/>
    </location>
</feature>
<accession>Q1ASE6</accession>
<dbReference type="HOGENOM" id="CLU_160525_2_0_11"/>
<dbReference type="EMBL" id="CP000386">
    <property type="protein sequence ID" value="ABG05682.1"/>
    <property type="molecule type" value="Genomic_DNA"/>
</dbReference>
<dbReference type="KEGG" id="rxy:Rxyl_2768"/>
<evidence type="ECO:0000256" key="1">
    <source>
        <dbReference type="SAM" id="Phobius"/>
    </source>
</evidence>
<dbReference type="Pfam" id="PF26604">
    <property type="entry name" value="CBU_0592"/>
    <property type="match status" value="1"/>
</dbReference>
<keyword evidence="4" id="KW-1185">Reference proteome</keyword>
<feature type="transmembrane region" description="Helical" evidence="1">
    <location>
        <begin position="71"/>
        <end position="91"/>
    </location>
</feature>
<dbReference type="AlphaFoldDB" id="Q1ASE6"/>
<dbReference type="NCBIfam" id="NF047864">
    <property type="entry name" value="CBU_0592_membra"/>
    <property type="match status" value="1"/>
</dbReference>
<feature type="transmembrane region" description="Helical" evidence="1">
    <location>
        <begin position="12"/>
        <end position="34"/>
    </location>
</feature>
<dbReference type="Proteomes" id="UP000006637">
    <property type="component" value="Chromosome"/>
</dbReference>
<proteinExistence type="predicted"/>
<evidence type="ECO:0000313" key="4">
    <source>
        <dbReference type="Proteomes" id="UP000006637"/>
    </source>
</evidence>
<keyword evidence="1" id="KW-0472">Membrane</keyword>
<sequence length="103" mass="10818">MHRADGGGGPDLPVLPVIQALSVLGALMILGAYAANQLRWIGPQDVSYALINTLGAGLLSFVAVVERQWGFLLLEGVWTLVSLLALLRLLADRKGEGRTPAGG</sequence>
<reference evidence="3 4" key="1">
    <citation type="submission" date="2006-06" db="EMBL/GenBank/DDBJ databases">
        <title>Complete sequence of Rubrobacter xylanophilus DSM 9941.</title>
        <authorList>
            <consortium name="US DOE Joint Genome Institute"/>
            <person name="Copeland A."/>
            <person name="Lucas S."/>
            <person name="Lapidus A."/>
            <person name="Barry K."/>
            <person name="Detter J.C."/>
            <person name="Glavina del Rio T."/>
            <person name="Hammon N."/>
            <person name="Israni S."/>
            <person name="Dalin E."/>
            <person name="Tice H."/>
            <person name="Pitluck S."/>
            <person name="Munk A.C."/>
            <person name="Brettin T."/>
            <person name="Bruce D."/>
            <person name="Han C."/>
            <person name="Tapia R."/>
            <person name="Gilna P."/>
            <person name="Schmutz J."/>
            <person name="Larimer F."/>
            <person name="Land M."/>
            <person name="Hauser L."/>
            <person name="Kyrpides N."/>
            <person name="Lykidis A."/>
            <person name="da Costa M.S."/>
            <person name="Rainey F.A."/>
            <person name="Empadinhas N."/>
            <person name="Jolivet E."/>
            <person name="Battista J.R."/>
            <person name="Richardson P."/>
        </authorList>
    </citation>
    <scope>NUCLEOTIDE SEQUENCE [LARGE SCALE GENOMIC DNA]</scope>
    <source>
        <strain evidence="4">DSM 9941 / NBRC 16129 / PRD-1</strain>
    </source>
</reference>
<protein>
    <recommendedName>
        <fullName evidence="2">CBU-0592-like domain-containing protein</fullName>
    </recommendedName>
</protein>
<name>Q1ASE6_RUBXD</name>
<keyword evidence="1" id="KW-0812">Transmembrane</keyword>
<gene>
    <name evidence="3" type="ordered locus">Rxyl_2768</name>
</gene>
<evidence type="ECO:0000259" key="2">
    <source>
        <dbReference type="Pfam" id="PF26604"/>
    </source>
</evidence>